<dbReference type="EMBL" id="AMGV01000005">
    <property type="protein sequence ID" value="KEF56970.1"/>
    <property type="molecule type" value="Genomic_DNA"/>
</dbReference>
<dbReference type="PANTHER" id="PTHR36057:SF1">
    <property type="entry name" value="LIPOPROTEIN LIPID ATTACHMENT SITE-LIKE PROTEIN, PUTATIVE (DUF1223)-RELATED"/>
    <property type="match status" value="1"/>
</dbReference>
<dbReference type="GeneID" id="25282074"/>
<proteinExistence type="predicted"/>
<dbReference type="OrthoDB" id="938668at2759"/>
<name>A0A072PN54_9EURO</name>
<dbReference type="Pfam" id="PF06764">
    <property type="entry name" value="DUF1223"/>
    <property type="match status" value="1"/>
</dbReference>
<dbReference type="SUPFAM" id="SSF52833">
    <property type="entry name" value="Thioredoxin-like"/>
    <property type="match status" value="1"/>
</dbReference>
<dbReference type="AlphaFoldDB" id="A0A072PN54"/>
<accession>A0A072PN54</accession>
<dbReference type="PANTHER" id="PTHR36057">
    <property type="match status" value="1"/>
</dbReference>
<dbReference type="RefSeq" id="XP_013259560.1">
    <property type="nucleotide sequence ID" value="XM_013404106.1"/>
</dbReference>
<protein>
    <recommendedName>
        <fullName evidence="3">DUF1223-domain-containing protein</fullName>
    </recommendedName>
</protein>
<dbReference type="HOGENOM" id="CLU_065609_1_0_1"/>
<evidence type="ECO:0000313" key="2">
    <source>
        <dbReference type="Proteomes" id="UP000027920"/>
    </source>
</evidence>
<dbReference type="InterPro" id="IPR010634">
    <property type="entry name" value="DUF1223"/>
</dbReference>
<evidence type="ECO:0000313" key="1">
    <source>
        <dbReference type="EMBL" id="KEF56970.1"/>
    </source>
</evidence>
<organism evidence="1 2">
    <name type="scientific">Exophiala aquamarina CBS 119918</name>
    <dbReference type="NCBI Taxonomy" id="1182545"/>
    <lineage>
        <taxon>Eukaryota</taxon>
        <taxon>Fungi</taxon>
        <taxon>Dikarya</taxon>
        <taxon>Ascomycota</taxon>
        <taxon>Pezizomycotina</taxon>
        <taxon>Eurotiomycetes</taxon>
        <taxon>Chaetothyriomycetidae</taxon>
        <taxon>Chaetothyriales</taxon>
        <taxon>Herpotrichiellaceae</taxon>
        <taxon>Exophiala</taxon>
    </lineage>
</organism>
<sequence>MNGIGDKNASLPDNTGATGQKITLLELFQSQSCDSCPPANETLINFVSKPGAEASYLLLTYHVTYWNHLSWRDTFSYQDFDVRQREYVRRRGNPQGVYTPMLIVNGRSMGVGNTKEAVTRLIAEGRPEDSNSGPFPKGQAKLGVETNQYGERVVNVDASTLSSEMGEGDLHIWVIRYTHSPKDVLVTRGENAGRTLRHRNVVTSLTRIGYLQRGCVKPYTLPPNDKPNGEGRAVVVQDGTGGEIMDVIVL</sequence>
<keyword evidence="2" id="KW-1185">Reference proteome</keyword>
<dbReference type="VEuPathDB" id="FungiDB:A1O9_07160"/>
<reference evidence="1 2" key="1">
    <citation type="submission" date="2013-03" db="EMBL/GenBank/DDBJ databases">
        <title>The Genome Sequence of Exophiala aquamarina CBS 119918.</title>
        <authorList>
            <consortium name="The Broad Institute Genomics Platform"/>
            <person name="Cuomo C."/>
            <person name="de Hoog S."/>
            <person name="Gorbushina A."/>
            <person name="Walker B."/>
            <person name="Young S.K."/>
            <person name="Zeng Q."/>
            <person name="Gargeya S."/>
            <person name="Fitzgerald M."/>
            <person name="Haas B."/>
            <person name="Abouelleil A."/>
            <person name="Allen A.W."/>
            <person name="Alvarado L."/>
            <person name="Arachchi H.M."/>
            <person name="Berlin A.M."/>
            <person name="Chapman S.B."/>
            <person name="Gainer-Dewar J."/>
            <person name="Goldberg J."/>
            <person name="Griggs A."/>
            <person name="Gujja S."/>
            <person name="Hansen M."/>
            <person name="Howarth C."/>
            <person name="Imamovic A."/>
            <person name="Ireland A."/>
            <person name="Larimer J."/>
            <person name="McCowan C."/>
            <person name="Murphy C."/>
            <person name="Pearson M."/>
            <person name="Poon T.W."/>
            <person name="Priest M."/>
            <person name="Roberts A."/>
            <person name="Saif S."/>
            <person name="Shea T."/>
            <person name="Sisk P."/>
            <person name="Sykes S."/>
            <person name="Wortman J."/>
            <person name="Nusbaum C."/>
            <person name="Birren B."/>
        </authorList>
    </citation>
    <scope>NUCLEOTIDE SEQUENCE [LARGE SCALE GENOMIC DNA]</scope>
    <source>
        <strain evidence="1 2">CBS 119918</strain>
    </source>
</reference>
<dbReference type="InterPro" id="IPR036249">
    <property type="entry name" value="Thioredoxin-like_sf"/>
</dbReference>
<comment type="caution">
    <text evidence="1">The sequence shown here is derived from an EMBL/GenBank/DDBJ whole genome shotgun (WGS) entry which is preliminary data.</text>
</comment>
<gene>
    <name evidence="1" type="ORF">A1O9_07160</name>
</gene>
<dbReference type="Proteomes" id="UP000027920">
    <property type="component" value="Unassembled WGS sequence"/>
</dbReference>
<evidence type="ECO:0008006" key="3">
    <source>
        <dbReference type="Google" id="ProtNLM"/>
    </source>
</evidence>
<dbReference type="STRING" id="1182545.A0A072PN54"/>